<dbReference type="Proteomes" id="UP000013827">
    <property type="component" value="Unassembled WGS sequence"/>
</dbReference>
<dbReference type="SUPFAM" id="SSF48371">
    <property type="entry name" value="ARM repeat"/>
    <property type="match status" value="1"/>
</dbReference>
<dbReference type="Gene3D" id="1.25.10.10">
    <property type="entry name" value="Leucine-rich Repeat Variant"/>
    <property type="match status" value="1"/>
</dbReference>
<dbReference type="PaxDb" id="2903-EOD03941"/>
<dbReference type="HOGENOM" id="CLU_988466_0_0_1"/>
<reference evidence="1" key="2">
    <citation type="submission" date="2024-10" db="UniProtKB">
        <authorList>
            <consortium name="EnsemblProtists"/>
        </authorList>
    </citation>
    <scope>IDENTIFICATION</scope>
</reference>
<evidence type="ECO:0000313" key="2">
    <source>
        <dbReference type="Proteomes" id="UP000013827"/>
    </source>
</evidence>
<dbReference type="EnsemblProtists" id="EOD03941">
    <property type="protein sequence ID" value="EOD03941"/>
    <property type="gene ID" value="EMIHUDRAFT_221755"/>
</dbReference>
<keyword evidence="2" id="KW-1185">Reference proteome</keyword>
<evidence type="ECO:0000313" key="1">
    <source>
        <dbReference type="EnsemblProtists" id="EOD03941"/>
    </source>
</evidence>
<dbReference type="InterPro" id="IPR011989">
    <property type="entry name" value="ARM-like"/>
</dbReference>
<dbReference type="STRING" id="2903.R1CZG7"/>
<protein>
    <recommendedName>
        <fullName evidence="3">MMS19 nucleotide excision repair protein</fullName>
    </recommendedName>
</protein>
<dbReference type="AlphaFoldDB" id="A0A0D3HY56"/>
<dbReference type="RefSeq" id="XP_005756370.1">
    <property type="nucleotide sequence ID" value="XM_005756313.1"/>
</dbReference>
<accession>A0A0D3HY56</accession>
<proteinExistence type="predicted"/>
<dbReference type="KEGG" id="ehx:EMIHUDRAFT_221755"/>
<reference evidence="2" key="1">
    <citation type="journal article" date="2013" name="Nature">
        <title>Pan genome of the phytoplankton Emiliania underpins its global distribution.</title>
        <authorList>
            <person name="Read B.A."/>
            <person name="Kegel J."/>
            <person name="Klute M.J."/>
            <person name="Kuo A."/>
            <person name="Lefebvre S.C."/>
            <person name="Maumus F."/>
            <person name="Mayer C."/>
            <person name="Miller J."/>
            <person name="Monier A."/>
            <person name="Salamov A."/>
            <person name="Young J."/>
            <person name="Aguilar M."/>
            <person name="Claverie J.M."/>
            <person name="Frickenhaus S."/>
            <person name="Gonzalez K."/>
            <person name="Herman E.K."/>
            <person name="Lin Y.C."/>
            <person name="Napier J."/>
            <person name="Ogata H."/>
            <person name="Sarno A.F."/>
            <person name="Shmutz J."/>
            <person name="Schroeder D."/>
            <person name="de Vargas C."/>
            <person name="Verret F."/>
            <person name="von Dassow P."/>
            <person name="Valentin K."/>
            <person name="Van de Peer Y."/>
            <person name="Wheeler G."/>
            <person name="Dacks J.B."/>
            <person name="Delwiche C.F."/>
            <person name="Dyhrman S.T."/>
            <person name="Glockner G."/>
            <person name="John U."/>
            <person name="Richards T."/>
            <person name="Worden A.Z."/>
            <person name="Zhang X."/>
            <person name="Grigoriev I.V."/>
            <person name="Allen A.E."/>
            <person name="Bidle K."/>
            <person name="Borodovsky M."/>
            <person name="Bowler C."/>
            <person name="Brownlee C."/>
            <person name="Cock J.M."/>
            <person name="Elias M."/>
            <person name="Gladyshev V.N."/>
            <person name="Groth M."/>
            <person name="Guda C."/>
            <person name="Hadaegh A."/>
            <person name="Iglesias-Rodriguez M.D."/>
            <person name="Jenkins J."/>
            <person name="Jones B.M."/>
            <person name="Lawson T."/>
            <person name="Leese F."/>
            <person name="Lindquist E."/>
            <person name="Lobanov A."/>
            <person name="Lomsadze A."/>
            <person name="Malik S.B."/>
            <person name="Marsh M.E."/>
            <person name="Mackinder L."/>
            <person name="Mock T."/>
            <person name="Mueller-Roeber B."/>
            <person name="Pagarete A."/>
            <person name="Parker M."/>
            <person name="Probert I."/>
            <person name="Quesneville H."/>
            <person name="Raines C."/>
            <person name="Rensing S.A."/>
            <person name="Riano-Pachon D.M."/>
            <person name="Richier S."/>
            <person name="Rokitta S."/>
            <person name="Shiraiwa Y."/>
            <person name="Soanes D.M."/>
            <person name="van der Giezen M."/>
            <person name="Wahlund T.M."/>
            <person name="Williams B."/>
            <person name="Wilson W."/>
            <person name="Wolfe G."/>
            <person name="Wurch L.L."/>
        </authorList>
    </citation>
    <scope>NUCLEOTIDE SEQUENCE</scope>
</reference>
<organism evidence="1 2">
    <name type="scientific">Emiliania huxleyi (strain CCMP1516)</name>
    <dbReference type="NCBI Taxonomy" id="280463"/>
    <lineage>
        <taxon>Eukaryota</taxon>
        <taxon>Haptista</taxon>
        <taxon>Haptophyta</taxon>
        <taxon>Prymnesiophyceae</taxon>
        <taxon>Isochrysidales</taxon>
        <taxon>Noelaerhabdaceae</taxon>
        <taxon>Emiliania</taxon>
    </lineage>
</organism>
<name>A0A0D3HY56_EMIH1</name>
<dbReference type="InterPro" id="IPR016024">
    <property type="entry name" value="ARM-type_fold"/>
</dbReference>
<sequence>MPSYRGRERESALNALAGGVPVHPSSPRTTPGPLQRATAAHEAWLRTSAEGELCLYLSECFGSATPLAEQLGGLQIIAAVVNSAADDDDISGPSVLITNLANCLRVPLSSTEPSVLAAATLAFGRLARVGAAAEPVVAELRRALGRLSAGSKLDSATLVVREVALAAPSLLYVHVAAIFGSIWPAFRDARAAVRQSAAEALDAVLQIVAERPSAARGGWYAAARGEALTALRSGSAEAVHGGLLAAAALLSGGTPYDGKAPLRAASGACVERERAEGRGECR</sequence>
<dbReference type="GeneID" id="17250116"/>
<evidence type="ECO:0008006" key="3">
    <source>
        <dbReference type="Google" id="ProtNLM"/>
    </source>
</evidence>
<dbReference type="eggNOG" id="KOG0891">
    <property type="taxonomic scope" value="Eukaryota"/>
</dbReference>